<sequence>MTDSRSPGQWYAEALEQGFVADAAQQQAVARLQESYQALREGRYAGAGVYLWGPVGRGKTWLMDCFYVNLPVPGRRQHFHHFMRDLHRRLHQLTGTAEPLERVADELAGQIRVLCFDEFFISDIADAMLLGPLMQALFRRDMAVVMTSNQPPEELYPDGFNREQLLPTIAAIRRHMRVLAVDGSQDHRLHGLQDMQQLPRYLHCPPGQPEAMPTLFARLAGDQMHSDGPIELNGRQLHIRGQAGRLVWCDFAQLCEQPFFAQDFIELCQRYDCLLLGRVPELGGEQQAAKIARGTEDAASRVVAGDRVLPSLARKDDAVRRFIALIDECYEGKVPVYVEANVPFDELYTQGYLSFAFRRTHSRLLAMQHDDFA</sequence>
<evidence type="ECO:0000313" key="3">
    <source>
        <dbReference type="EMBL" id="TDQ40062.1"/>
    </source>
</evidence>
<dbReference type="EMBL" id="SNYK01000001">
    <property type="protein sequence ID" value="TDQ40062.1"/>
    <property type="molecule type" value="Genomic_DNA"/>
</dbReference>
<dbReference type="InterPro" id="IPR027417">
    <property type="entry name" value="P-loop_NTPase"/>
</dbReference>
<reference evidence="3 4" key="1">
    <citation type="submission" date="2019-03" db="EMBL/GenBank/DDBJ databases">
        <title>Genomic Encyclopedia of Type Strains, Phase IV (KMG-IV): sequencing the most valuable type-strain genomes for metagenomic binning, comparative biology and taxonomic classification.</title>
        <authorList>
            <person name="Goeker M."/>
        </authorList>
    </citation>
    <scope>NUCLEOTIDE SEQUENCE [LARGE SCALE GENOMIC DNA]</scope>
    <source>
        <strain evidence="3 4">DSM 28679</strain>
    </source>
</reference>
<keyword evidence="2" id="KW-0067">ATP-binding</keyword>
<dbReference type="GO" id="GO:0005524">
    <property type="term" value="F:ATP binding"/>
    <property type="evidence" value="ECO:0007669"/>
    <property type="project" value="UniProtKB-KW"/>
</dbReference>
<keyword evidence="4" id="KW-1185">Reference proteome</keyword>
<keyword evidence="3" id="KW-0131">Cell cycle</keyword>
<protein>
    <submittedName>
        <fullName evidence="3">Cell division protein ZapE</fullName>
    </submittedName>
</protein>
<dbReference type="RefSeq" id="WP_101496768.1">
    <property type="nucleotide sequence ID" value="NZ_LNJZ01000007.1"/>
</dbReference>
<dbReference type="Gene3D" id="3.40.50.300">
    <property type="entry name" value="P-loop containing nucleotide triphosphate hydrolases"/>
    <property type="match status" value="1"/>
</dbReference>
<gene>
    <name evidence="3" type="ORF">DFQ45_101195</name>
</gene>
<dbReference type="GO" id="GO:0016887">
    <property type="term" value="F:ATP hydrolysis activity"/>
    <property type="evidence" value="ECO:0007669"/>
    <property type="project" value="InterPro"/>
</dbReference>
<organism evidence="3 4">
    <name type="scientific">Thiopseudomonas denitrificans</name>
    <dbReference type="NCBI Taxonomy" id="1501432"/>
    <lineage>
        <taxon>Bacteria</taxon>
        <taxon>Pseudomonadati</taxon>
        <taxon>Pseudomonadota</taxon>
        <taxon>Gammaproteobacteria</taxon>
        <taxon>Pseudomonadales</taxon>
        <taxon>Pseudomonadaceae</taxon>
        <taxon>Thiopseudomonas</taxon>
    </lineage>
</organism>
<dbReference type="OrthoDB" id="9774491at2"/>
<dbReference type="PANTHER" id="PTHR12169:SF6">
    <property type="entry name" value="AFG1-LIKE ATPASE"/>
    <property type="match status" value="1"/>
</dbReference>
<dbReference type="Pfam" id="PF03969">
    <property type="entry name" value="AFG1_ATPase"/>
    <property type="match status" value="2"/>
</dbReference>
<name>A0A4R6U3Q9_9GAMM</name>
<evidence type="ECO:0000313" key="4">
    <source>
        <dbReference type="Proteomes" id="UP000294575"/>
    </source>
</evidence>
<dbReference type="AlphaFoldDB" id="A0A4R6U3Q9"/>
<keyword evidence="3" id="KW-0132">Cell division</keyword>
<proteinExistence type="predicted"/>
<accession>A0A4R6U3Q9</accession>
<evidence type="ECO:0000256" key="1">
    <source>
        <dbReference type="ARBA" id="ARBA00022741"/>
    </source>
</evidence>
<evidence type="ECO:0000256" key="2">
    <source>
        <dbReference type="ARBA" id="ARBA00022840"/>
    </source>
</evidence>
<dbReference type="GO" id="GO:0051301">
    <property type="term" value="P:cell division"/>
    <property type="evidence" value="ECO:0007669"/>
    <property type="project" value="UniProtKB-KW"/>
</dbReference>
<dbReference type="PANTHER" id="PTHR12169">
    <property type="entry name" value="ATPASE N2B"/>
    <property type="match status" value="1"/>
</dbReference>
<comment type="caution">
    <text evidence="3">The sequence shown here is derived from an EMBL/GenBank/DDBJ whole genome shotgun (WGS) entry which is preliminary data.</text>
</comment>
<keyword evidence="1" id="KW-0547">Nucleotide-binding</keyword>
<dbReference type="Proteomes" id="UP000294575">
    <property type="component" value="Unassembled WGS sequence"/>
</dbReference>
<dbReference type="GO" id="GO:0032153">
    <property type="term" value="C:cell division site"/>
    <property type="evidence" value="ECO:0007669"/>
    <property type="project" value="TreeGrafter"/>
</dbReference>
<dbReference type="NCBIfam" id="NF040713">
    <property type="entry name" value="ZapE"/>
    <property type="match status" value="1"/>
</dbReference>
<dbReference type="GO" id="GO:0005737">
    <property type="term" value="C:cytoplasm"/>
    <property type="evidence" value="ECO:0007669"/>
    <property type="project" value="TreeGrafter"/>
</dbReference>
<dbReference type="SUPFAM" id="SSF52540">
    <property type="entry name" value="P-loop containing nucleoside triphosphate hydrolases"/>
    <property type="match status" value="1"/>
</dbReference>
<dbReference type="InterPro" id="IPR005654">
    <property type="entry name" value="ATPase_AFG1-like"/>
</dbReference>